<dbReference type="Proteomes" id="UP000233417">
    <property type="component" value="Unassembled WGS sequence"/>
</dbReference>
<evidence type="ECO:0000313" key="4">
    <source>
        <dbReference type="EMBL" id="PKN03035.1"/>
    </source>
</evidence>
<dbReference type="GO" id="GO:0016020">
    <property type="term" value="C:membrane"/>
    <property type="evidence" value="ECO:0007669"/>
    <property type="project" value="UniProtKB-SubCell"/>
</dbReference>
<gene>
    <name evidence="4" type="ORF">CVU76_03355</name>
</gene>
<feature type="transmembrane region" description="Helical" evidence="3">
    <location>
        <begin position="90"/>
        <end position="107"/>
    </location>
</feature>
<evidence type="ECO:0000256" key="1">
    <source>
        <dbReference type="ARBA" id="ARBA00004370"/>
    </source>
</evidence>
<dbReference type="EMBL" id="PHAO01000001">
    <property type="protein sequence ID" value="PKN03035.1"/>
    <property type="molecule type" value="Genomic_DNA"/>
</dbReference>
<sequence length="278" mass="32405">MAKRKSKEKELFNGFNIFERHYFDEFVENLVQELNKNFDIDVRDIVQKLKVEYKRDKQDAINTGITAYPEERIKEWVCPRIPKWINSDHLTALGVFAIILVAFGFILGFQDRIYLLLVVVGLFLHWFGDSFDGSLARYRKKTRPNYGYYIDHMVDAIAVIIFSLGLGISGFVRIDLALLFAIMYMALMIHVELVTFIQNKFKYSFGLIGPTEMRILGVFITIYMYLAPVKYYNVVGYYISQYDIAFLIMSILMGVVLLFGILQKAVELDKKDRAKWNS</sequence>
<keyword evidence="2 3" id="KW-0472">Membrane</keyword>
<dbReference type="GO" id="GO:0016780">
    <property type="term" value="F:phosphotransferase activity, for other substituted phosphate groups"/>
    <property type="evidence" value="ECO:0007669"/>
    <property type="project" value="InterPro"/>
</dbReference>
<evidence type="ECO:0000256" key="3">
    <source>
        <dbReference type="SAM" id="Phobius"/>
    </source>
</evidence>
<dbReference type="PANTHER" id="PTHR10414:SF37">
    <property type="entry name" value="BB IN A BOXCAR, ISOFORM C"/>
    <property type="match status" value="1"/>
</dbReference>
<dbReference type="AlphaFoldDB" id="A0A2N2F4A0"/>
<dbReference type="PANTHER" id="PTHR10414">
    <property type="entry name" value="ETHANOLAMINEPHOSPHOTRANSFERASE"/>
    <property type="match status" value="1"/>
</dbReference>
<name>A0A2N2F4A0_9BACT</name>
<comment type="subcellular location">
    <subcellularLocation>
        <location evidence="1">Membrane</location>
    </subcellularLocation>
</comment>
<dbReference type="InterPro" id="IPR014472">
    <property type="entry name" value="CHOPT"/>
</dbReference>
<feature type="transmembrane region" description="Helical" evidence="3">
    <location>
        <begin position="113"/>
        <end position="131"/>
    </location>
</feature>
<evidence type="ECO:0008006" key="6">
    <source>
        <dbReference type="Google" id="ProtNLM"/>
    </source>
</evidence>
<reference evidence="4 5" key="1">
    <citation type="journal article" date="2017" name="ISME J.">
        <title>Potential for microbial H2 and metal transformations associated with novel bacteria and archaea in deep terrestrial subsurface sediments.</title>
        <authorList>
            <person name="Hernsdorf A.W."/>
            <person name="Amano Y."/>
            <person name="Miyakawa K."/>
            <person name="Ise K."/>
            <person name="Suzuki Y."/>
            <person name="Anantharaman K."/>
            <person name="Probst A."/>
            <person name="Burstein D."/>
            <person name="Thomas B.C."/>
            <person name="Banfield J.F."/>
        </authorList>
    </citation>
    <scope>NUCLEOTIDE SEQUENCE [LARGE SCALE GENOMIC DNA]</scope>
    <source>
        <strain evidence="4">HGW-Dojkabacteria-1</strain>
    </source>
</reference>
<dbReference type="Gene3D" id="1.20.120.1760">
    <property type="match status" value="1"/>
</dbReference>
<comment type="caution">
    <text evidence="4">The sequence shown here is derived from an EMBL/GenBank/DDBJ whole genome shotgun (WGS) entry which is preliminary data.</text>
</comment>
<evidence type="ECO:0000256" key="2">
    <source>
        <dbReference type="ARBA" id="ARBA00023136"/>
    </source>
</evidence>
<accession>A0A2N2F4A0</accession>
<dbReference type="Pfam" id="PF01066">
    <property type="entry name" value="CDP-OH_P_transf"/>
    <property type="match status" value="1"/>
</dbReference>
<organism evidence="4 5">
    <name type="scientific">Candidatus Dojkabacteria bacterium HGW-Dojkabacteria-1</name>
    <dbReference type="NCBI Taxonomy" id="2013761"/>
    <lineage>
        <taxon>Bacteria</taxon>
        <taxon>Candidatus Dojkabacteria</taxon>
    </lineage>
</organism>
<proteinExistence type="predicted"/>
<feature type="transmembrane region" description="Helical" evidence="3">
    <location>
        <begin position="152"/>
        <end position="171"/>
    </location>
</feature>
<keyword evidence="3" id="KW-1133">Transmembrane helix</keyword>
<dbReference type="InterPro" id="IPR000462">
    <property type="entry name" value="CDP-OH_P_trans"/>
</dbReference>
<keyword evidence="3" id="KW-0812">Transmembrane</keyword>
<evidence type="ECO:0000313" key="5">
    <source>
        <dbReference type="Proteomes" id="UP000233417"/>
    </source>
</evidence>
<dbReference type="InterPro" id="IPR043130">
    <property type="entry name" value="CDP-OH_PTrfase_TM_dom"/>
</dbReference>
<feature type="transmembrane region" description="Helical" evidence="3">
    <location>
        <begin position="177"/>
        <end position="194"/>
    </location>
</feature>
<feature type="transmembrane region" description="Helical" evidence="3">
    <location>
        <begin position="244"/>
        <end position="262"/>
    </location>
</feature>
<protein>
    <recommendedName>
        <fullName evidence="6">CDP-alcohol phosphatidyltransferase</fullName>
    </recommendedName>
</protein>
<dbReference type="GO" id="GO:0008654">
    <property type="term" value="P:phospholipid biosynthetic process"/>
    <property type="evidence" value="ECO:0007669"/>
    <property type="project" value="InterPro"/>
</dbReference>